<feature type="transmembrane region" description="Helical" evidence="2">
    <location>
        <begin position="103"/>
        <end position="122"/>
    </location>
</feature>
<sequence>MGVADHSPHLARAAGLLLGVAGGWLAGRLADVLPRLHRISPLVEGRQRTRRNVVLALLGALCGSALVHVSLGSVASAVLVTGQLGLLVMLLAAAAIDLEHMVLPHELTLGGAAVAVALGALHPGGLTAALLGVAVALAISVVPSFLYRRIRGHAGAGFGDTTLTLFAGAWFGPLGAVWVLFAGAVQVVLGAWILRLAGRSFPVPESVRREMVELHARAEAGDEEARELLADDPMAVDTEEGEDERASAMRLPMGPFLVLACLEFLFFGDSIARLAQQLLLSK</sequence>
<gene>
    <name evidence="4" type="ORF">AKJ09_00892</name>
</gene>
<reference evidence="4 5" key="1">
    <citation type="submission" date="2015-08" db="EMBL/GenBank/DDBJ databases">
        <authorList>
            <person name="Babu N.S."/>
            <person name="Beckwith C.J."/>
            <person name="Beseler K.G."/>
            <person name="Brison A."/>
            <person name="Carone J.V."/>
            <person name="Caskin T.P."/>
            <person name="Diamond M."/>
            <person name="Durham M.E."/>
            <person name="Foxe J.M."/>
            <person name="Go M."/>
            <person name="Henderson B.A."/>
            <person name="Jones I.B."/>
            <person name="McGettigan J.A."/>
            <person name="Micheletti S.J."/>
            <person name="Nasrallah M.E."/>
            <person name="Ortiz D."/>
            <person name="Piller C.R."/>
            <person name="Privatt S.R."/>
            <person name="Schneider S.L."/>
            <person name="Sharp S."/>
            <person name="Smith T.C."/>
            <person name="Stanton J.D."/>
            <person name="Ullery H.E."/>
            <person name="Wilson R.J."/>
            <person name="Serrano M.G."/>
            <person name="Buck G."/>
            <person name="Lee V."/>
            <person name="Wang Y."/>
            <person name="Carvalho R."/>
            <person name="Voegtly L."/>
            <person name="Shi R."/>
            <person name="Duckworth R."/>
            <person name="Johnson A."/>
            <person name="Loviza R."/>
            <person name="Walstead R."/>
            <person name="Shah Z."/>
            <person name="Kiflezghi M."/>
            <person name="Wade K."/>
            <person name="Ball S.L."/>
            <person name="Bradley K.W."/>
            <person name="Asai D.J."/>
            <person name="Bowman C.A."/>
            <person name="Russell D.A."/>
            <person name="Pope W.H."/>
            <person name="Jacobs-Sera D."/>
            <person name="Hendrix R.W."/>
            <person name="Hatfull G.F."/>
        </authorList>
    </citation>
    <scope>NUCLEOTIDE SEQUENCE [LARGE SCALE GENOMIC DNA]</scope>
    <source>
        <strain evidence="4 5">DSM 27648</strain>
    </source>
</reference>
<feature type="transmembrane region" description="Helical" evidence="2">
    <location>
        <begin position="77"/>
        <end position="96"/>
    </location>
</feature>
<dbReference type="GO" id="GO:0006465">
    <property type="term" value="P:signal peptide processing"/>
    <property type="evidence" value="ECO:0007669"/>
    <property type="project" value="TreeGrafter"/>
</dbReference>
<dbReference type="Proteomes" id="UP000064967">
    <property type="component" value="Chromosome"/>
</dbReference>
<keyword evidence="5" id="KW-1185">Reference proteome</keyword>
<name>A0A0K1PL25_9BACT</name>
<feature type="domain" description="Prepilin type IV endopeptidase peptidase" evidence="3">
    <location>
        <begin position="86"/>
        <end position="185"/>
    </location>
</feature>
<dbReference type="GO" id="GO:0004190">
    <property type="term" value="F:aspartic-type endopeptidase activity"/>
    <property type="evidence" value="ECO:0007669"/>
    <property type="project" value="InterPro"/>
</dbReference>
<evidence type="ECO:0000313" key="4">
    <source>
        <dbReference type="EMBL" id="AKU94228.1"/>
    </source>
</evidence>
<dbReference type="EMBL" id="CP012333">
    <property type="protein sequence ID" value="AKU94228.1"/>
    <property type="molecule type" value="Genomic_DNA"/>
</dbReference>
<proteinExistence type="inferred from homology"/>
<feature type="transmembrane region" description="Helical" evidence="2">
    <location>
        <begin position="177"/>
        <end position="198"/>
    </location>
</feature>
<dbReference type="PANTHER" id="PTHR30487:SF0">
    <property type="entry name" value="PREPILIN LEADER PEPTIDASE_N-METHYLTRANSFERASE-RELATED"/>
    <property type="match status" value="1"/>
</dbReference>
<comment type="similarity">
    <text evidence="1">Belongs to the peptidase A24 family.</text>
</comment>
<organism evidence="4 5">
    <name type="scientific">Labilithrix luteola</name>
    <dbReference type="NCBI Taxonomy" id="1391654"/>
    <lineage>
        <taxon>Bacteria</taxon>
        <taxon>Pseudomonadati</taxon>
        <taxon>Myxococcota</taxon>
        <taxon>Polyangia</taxon>
        <taxon>Polyangiales</taxon>
        <taxon>Labilitrichaceae</taxon>
        <taxon>Labilithrix</taxon>
    </lineage>
</organism>
<feature type="transmembrane region" description="Helical" evidence="2">
    <location>
        <begin position="12"/>
        <end position="33"/>
    </location>
</feature>
<keyword evidence="2" id="KW-1133">Transmembrane helix</keyword>
<dbReference type="PANTHER" id="PTHR30487">
    <property type="entry name" value="TYPE 4 PREPILIN-LIKE PROTEINS LEADER PEPTIDE-PROCESSING ENZYME"/>
    <property type="match status" value="1"/>
</dbReference>
<dbReference type="KEGG" id="llu:AKJ09_00892"/>
<dbReference type="Pfam" id="PF01478">
    <property type="entry name" value="Peptidase_A24"/>
    <property type="match status" value="1"/>
</dbReference>
<dbReference type="OrthoDB" id="9789291at2"/>
<evidence type="ECO:0000259" key="3">
    <source>
        <dbReference type="Pfam" id="PF01478"/>
    </source>
</evidence>
<evidence type="ECO:0000313" key="5">
    <source>
        <dbReference type="Proteomes" id="UP000064967"/>
    </source>
</evidence>
<feature type="transmembrane region" description="Helical" evidence="2">
    <location>
        <begin position="128"/>
        <end position="147"/>
    </location>
</feature>
<dbReference type="RefSeq" id="WP_146645857.1">
    <property type="nucleotide sequence ID" value="NZ_CP012333.1"/>
</dbReference>
<keyword evidence="2" id="KW-0472">Membrane</keyword>
<dbReference type="Gene3D" id="1.20.120.1220">
    <property type="match status" value="1"/>
</dbReference>
<accession>A0A0K1PL25</accession>
<evidence type="ECO:0000256" key="1">
    <source>
        <dbReference type="ARBA" id="ARBA00005801"/>
    </source>
</evidence>
<dbReference type="GO" id="GO:0005886">
    <property type="term" value="C:plasma membrane"/>
    <property type="evidence" value="ECO:0007669"/>
    <property type="project" value="TreeGrafter"/>
</dbReference>
<feature type="transmembrane region" description="Helical" evidence="2">
    <location>
        <begin position="53"/>
        <end position="71"/>
    </location>
</feature>
<keyword evidence="2" id="KW-0812">Transmembrane</keyword>
<evidence type="ECO:0000256" key="2">
    <source>
        <dbReference type="SAM" id="Phobius"/>
    </source>
</evidence>
<protein>
    <submittedName>
        <fullName evidence="4">Leader peptidase (Prepilin peptidase)</fullName>
    </submittedName>
</protein>
<dbReference type="InterPro" id="IPR000045">
    <property type="entry name" value="Prepilin_IV_endopep_pep"/>
</dbReference>
<dbReference type="InterPro" id="IPR050882">
    <property type="entry name" value="Prepilin_peptidase/N-MTase"/>
</dbReference>
<dbReference type="STRING" id="1391654.AKJ09_00892"/>
<dbReference type="AlphaFoldDB" id="A0A0K1PL25"/>